<sequence>MTFRDLAPTWSDRPLTDPALAADVVDLMVSHGDRSRGTFTAILCGPDARYRATVAIDLTSEFATPGPPLD</sequence>
<evidence type="ECO:0000313" key="1">
    <source>
        <dbReference type="EMBL" id="TDD47277.1"/>
    </source>
</evidence>
<dbReference type="OrthoDB" id="3822678at2"/>
<dbReference type="EMBL" id="SMKX01000155">
    <property type="protein sequence ID" value="TDD47277.1"/>
    <property type="molecule type" value="Genomic_DNA"/>
</dbReference>
<dbReference type="Proteomes" id="UP000295124">
    <property type="component" value="Unassembled WGS sequence"/>
</dbReference>
<evidence type="ECO:0000313" key="2">
    <source>
        <dbReference type="Proteomes" id="UP000295124"/>
    </source>
</evidence>
<dbReference type="RefSeq" id="WP_132175352.1">
    <property type="nucleotide sequence ID" value="NZ_SMKX01000155.1"/>
</dbReference>
<organism evidence="1 2">
    <name type="scientific">Kribbella antibiotica</name>
    <dbReference type="NCBI Taxonomy" id="190195"/>
    <lineage>
        <taxon>Bacteria</taxon>
        <taxon>Bacillati</taxon>
        <taxon>Actinomycetota</taxon>
        <taxon>Actinomycetes</taxon>
        <taxon>Propionibacteriales</taxon>
        <taxon>Kribbellaceae</taxon>
        <taxon>Kribbella</taxon>
    </lineage>
</organism>
<feature type="non-terminal residue" evidence="1">
    <location>
        <position position="70"/>
    </location>
</feature>
<reference evidence="1 2" key="1">
    <citation type="submission" date="2019-03" db="EMBL/GenBank/DDBJ databases">
        <title>Draft genome sequences of novel Actinobacteria.</title>
        <authorList>
            <person name="Sahin N."/>
            <person name="Ay H."/>
            <person name="Saygin H."/>
        </authorList>
    </citation>
    <scope>NUCLEOTIDE SEQUENCE [LARGE SCALE GENOMIC DNA]</scope>
    <source>
        <strain evidence="1 2">JCM 13523</strain>
    </source>
</reference>
<comment type="caution">
    <text evidence="1">The sequence shown here is derived from an EMBL/GenBank/DDBJ whole genome shotgun (WGS) entry which is preliminary data.</text>
</comment>
<protein>
    <submittedName>
        <fullName evidence="1">Uncharacterized protein</fullName>
    </submittedName>
</protein>
<accession>A0A4V2YLM3</accession>
<gene>
    <name evidence="1" type="ORF">E1263_34955</name>
</gene>
<dbReference type="AlphaFoldDB" id="A0A4V2YLM3"/>
<proteinExistence type="predicted"/>
<keyword evidence="2" id="KW-1185">Reference proteome</keyword>
<name>A0A4V2YLM3_9ACTN</name>